<accession>X1KS56</accession>
<dbReference type="GO" id="GO:0006313">
    <property type="term" value="P:DNA transposition"/>
    <property type="evidence" value="ECO:0007669"/>
    <property type="project" value="InterPro"/>
</dbReference>
<dbReference type="InterPro" id="IPR036515">
    <property type="entry name" value="Transposase_17_sf"/>
</dbReference>
<evidence type="ECO:0000313" key="1">
    <source>
        <dbReference type="EMBL" id="GAI09523.1"/>
    </source>
</evidence>
<dbReference type="GO" id="GO:0004803">
    <property type="term" value="F:transposase activity"/>
    <property type="evidence" value="ECO:0007669"/>
    <property type="project" value="InterPro"/>
</dbReference>
<reference evidence="1" key="1">
    <citation type="journal article" date="2014" name="Front. Microbiol.">
        <title>High frequency of phylogenetically diverse reductive dehalogenase-homologous genes in deep subseafloor sedimentary metagenomes.</title>
        <authorList>
            <person name="Kawai M."/>
            <person name="Futagami T."/>
            <person name="Toyoda A."/>
            <person name="Takaki Y."/>
            <person name="Nishi S."/>
            <person name="Hori S."/>
            <person name="Arai W."/>
            <person name="Tsubouchi T."/>
            <person name="Morono Y."/>
            <person name="Uchiyama I."/>
            <person name="Ito T."/>
            <person name="Fujiyama A."/>
            <person name="Inagaki F."/>
            <person name="Takami H."/>
        </authorList>
    </citation>
    <scope>NUCLEOTIDE SEQUENCE</scope>
    <source>
        <strain evidence="1">Expedition CK06-06</strain>
    </source>
</reference>
<dbReference type="Gene3D" id="3.30.70.1290">
    <property type="entry name" value="Transposase IS200-like"/>
    <property type="match status" value="1"/>
</dbReference>
<proteinExistence type="predicted"/>
<gene>
    <name evidence="1" type="ORF">S06H3_12692</name>
</gene>
<feature type="non-terminal residue" evidence="1">
    <location>
        <position position="90"/>
    </location>
</feature>
<protein>
    <recommendedName>
        <fullName evidence="2">Transposase IS200-like domain-containing protein</fullName>
    </recommendedName>
</protein>
<comment type="caution">
    <text evidence="1">The sequence shown here is derived from an EMBL/GenBank/DDBJ whole genome shotgun (WGS) entry which is preliminary data.</text>
</comment>
<sequence length="90" mass="10752">MPEKYDPNIHHRRSIRLPGYDYSQDGWYFLTICTQNPKYMFGEIVKDQMRLNNAGSMIKTWWQKVTNKFPSAQTNEYVVMPNHFHGIINI</sequence>
<organism evidence="1">
    <name type="scientific">marine sediment metagenome</name>
    <dbReference type="NCBI Taxonomy" id="412755"/>
    <lineage>
        <taxon>unclassified sequences</taxon>
        <taxon>metagenomes</taxon>
        <taxon>ecological metagenomes</taxon>
    </lineage>
</organism>
<evidence type="ECO:0008006" key="2">
    <source>
        <dbReference type="Google" id="ProtNLM"/>
    </source>
</evidence>
<dbReference type="AlphaFoldDB" id="X1KS56"/>
<dbReference type="PANTHER" id="PTHR36966:SF1">
    <property type="entry name" value="REP-ASSOCIATED TYROSINE TRANSPOSASE"/>
    <property type="match status" value="1"/>
</dbReference>
<dbReference type="SUPFAM" id="SSF143422">
    <property type="entry name" value="Transposase IS200-like"/>
    <property type="match status" value="1"/>
</dbReference>
<dbReference type="GO" id="GO:0043565">
    <property type="term" value="F:sequence-specific DNA binding"/>
    <property type="evidence" value="ECO:0007669"/>
    <property type="project" value="TreeGrafter"/>
</dbReference>
<dbReference type="PANTHER" id="PTHR36966">
    <property type="entry name" value="REP-ASSOCIATED TYROSINE TRANSPOSASE"/>
    <property type="match status" value="1"/>
</dbReference>
<dbReference type="EMBL" id="BARV01006203">
    <property type="protein sequence ID" value="GAI09523.1"/>
    <property type="molecule type" value="Genomic_DNA"/>
</dbReference>
<dbReference type="InterPro" id="IPR052715">
    <property type="entry name" value="RAYT_transposase"/>
</dbReference>
<name>X1KS56_9ZZZZ</name>